<keyword evidence="4" id="KW-0813">Transport</keyword>
<dbReference type="Gene3D" id="1.20.1270.60">
    <property type="entry name" value="Arfaptin homology (AH) domain/BAR domain"/>
    <property type="match status" value="1"/>
</dbReference>
<comment type="caution">
    <text evidence="10">The sequence shown here is derived from an EMBL/GenBank/DDBJ whole genome shotgun (WGS) entry which is preliminary data.</text>
</comment>
<dbReference type="SUPFAM" id="SSF64268">
    <property type="entry name" value="PX domain"/>
    <property type="match status" value="1"/>
</dbReference>
<protein>
    <submittedName>
        <fullName evidence="10">Vps5 C terminal like</fullName>
    </submittedName>
</protein>
<keyword evidence="7" id="KW-0472">Membrane</keyword>
<dbReference type="GO" id="GO:0015031">
    <property type="term" value="P:protein transport"/>
    <property type="evidence" value="ECO:0007669"/>
    <property type="project" value="TreeGrafter"/>
</dbReference>
<evidence type="ECO:0000256" key="3">
    <source>
        <dbReference type="ARBA" id="ARBA00010883"/>
    </source>
</evidence>
<dbReference type="Gene3D" id="3.30.1520.10">
    <property type="entry name" value="Phox-like domain"/>
    <property type="match status" value="1"/>
</dbReference>
<dbReference type="GO" id="GO:0005769">
    <property type="term" value="C:early endosome"/>
    <property type="evidence" value="ECO:0007669"/>
    <property type="project" value="TreeGrafter"/>
</dbReference>
<sequence length="478" mass="55280">MYKGSKSNLQFQYKTFQQESCDLIGMASNNSAVLDVVSESKEITSLLKQTKDNDLSLSNNSIVDNTSSMIQSPSIDSFSTIQDIENLSELNMEENSDLCVKIDNPQKHLDTLETYITFRITTKVARIEFSDNEYVVRRRYNDFLWLRQKLVECHPFCIIPPLPGKHSLVGQLDRYSKDFILLRMKALNVFVSRLVKHPILSCNEHLKLFLIASQTDFNLHRRQRSNSEKAKSSSSLTNYTSLKYRHIEFDKMKSYLTTLTDKLIAIEKISHRINKEKQDLVSELQYFYPIFITWASTEKELGPILQCTASAIEKTANVQNNIILSYSNTIGNPIKEFVAYVEVVQETLQKRETYQSAYETSMEELSKRKTEKNKLLASQDSNQPTGFSLWKQPSCDDKLEKLGLIIPQLVKRTELHQDNLECANEQLRSDLEQWHVEKQQCLKKILLDFVNKQIELYEKGVAAWENVTNKLTVQIPTK</sequence>
<dbReference type="Proteomes" id="UP001458880">
    <property type="component" value="Unassembled WGS sequence"/>
</dbReference>
<dbReference type="PANTHER" id="PTHR45949">
    <property type="entry name" value="SORTING NEXIN-4"/>
    <property type="match status" value="1"/>
</dbReference>
<dbReference type="InterPro" id="IPR015404">
    <property type="entry name" value="Vps5_C"/>
</dbReference>
<dbReference type="GO" id="GO:0000407">
    <property type="term" value="C:phagophore assembly site"/>
    <property type="evidence" value="ECO:0007669"/>
    <property type="project" value="TreeGrafter"/>
</dbReference>
<dbReference type="SUPFAM" id="SSF103657">
    <property type="entry name" value="BAR/IMD domain-like"/>
    <property type="match status" value="1"/>
</dbReference>
<gene>
    <name evidence="10" type="ORF">QE152_g23180</name>
</gene>
<evidence type="ECO:0000256" key="6">
    <source>
        <dbReference type="ARBA" id="ARBA00023121"/>
    </source>
</evidence>
<comment type="subcellular location">
    <subcellularLocation>
        <location evidence="2">Cytoplasm</location>
    </subcellularLocation>
    <subcellularLocation>
        <location evidence="1">Endomembrane system</location>
        <topology evidence="1">Peripheral membrane protein</topology>
    </subcellularLocation>
</comment>
<dbReference type="PROSITE" id="PS50195">
    <property type="entry name" value="PX"/>
    <property type="match status" value="1"/>
</dbReference>
<evidence type="ECO:0000256" key="1">
    <source>
        <dbReference type="ARBA" id="ARBA00004184"/>
    </source>
</evidence>
<dbReference type="AlphaFoldDB" id="A0AAW1KHX0"/>
<evidence type="ECO:0000313" key="10">
    <source>
        <dbReference type="EMBL" id="KAK9718436.1"/>
    </source>
</evidence>
<dbReference type="EMBL" id="JASPKY010000228">
    <property type="protein sequence ID" value="KAK9718436.1"/>
    <property type="molecule type" value="Genomic_DNA"/>
</dbReference>
<proteinExistence type="inferred from homology"/>
<dbReference type="InterPro" id="IPR036871">
    <property type="entry name" value="PX_dom_sf"/>
</dbReference>
<dbReference type="GO" id="GO:0035091">
    <property type="term" value="F:phosphatidylinositol binding"/>
    <property type="evidence" value="ECO:0007669"/>
    <property type="project" value="InterPro"/>
</dbReference>
<evidence type="ECO:0000259" key="9">
    <source>
        <dbReference type="PROSITE" id="PS50195"/>
    </source>
</evidence>
<evidence type="ECO:0000256" key="2">
    <source>
        <dbReference type="ARBA" id="ARBA00004496"/>
    </source>
</evidence>
<keyword evidence="8" id="KW-0175">Coiled coil</keyword>
<organism evidence="10 11">
    <name type="scientific">Popillia japonica</name>
    <name type="common">Japanese beetle</name>
    <dbReference type="NCBI Taxonomy" id="7064"/>
    <lineage>
        <taxon>Eukaryota</taxon>
        <taxon>Metazoa</taxon>
        <taxon>Ecdysozoa</taxon>
        <taxon>Arthropoda</taxon>
        <taxon>Hexapoda</taxon>
        <taxon>Insecta</taxon>
        <taxon>Pterygota</taxon>
        <taxon>Neoptera</taxon>
        <taxon>Endopterygota</taxon>
        <taxon>Coleoptera</taxon>
        <taxon>Polyphaga</taxon>
        <taxon>Scarabaeiformia</taxon>
        <taxon>Scarabaeidae</taxon>
        <taxon>Rutelinae</taxon>
        <taxon>Popillia</taxon>
    </lineage>
</organism>
<dbReference type="GO" id="GO:0061709">
    <property type="term" value="P:reticulophagy"/>
    <property type="evidence" value="ECO:0007669"/>
    <property type="project" value="TreeGrafter"/>
</dbReference>
<dbReference type="GO" id="GO:0032456">
    <property type="term" value="P:endocytic recycling"/>
    <property type="evidence" value="ECO:0007669"/>
    <property type="project" value="TreeGrafter"/>
</dbReference>
<keyword evidence="11" id="KW-1185">Reference proteome</keyword>
<evidence type="ECO:0000313" key="11">
    <source>
        <dbReference type="Proteomes" id="UP001458880"/>
    </source>
</evidence>
<keyword evidence="6" id="KW-0446">Lipid-binding</keyword>
<evidence type="ECO:0000256" key="5">
    <source>
        <dbReference type="ARBA" id="ARBA00022490"/>
    </source>
</evidence>
<feature type="domain" description="PX" evidence="9">
    <location>
        <begin position="96"/>
        <end position="217"/>
    </location>
</feature>
<keyword evidence="5" id="KW-0963">Cytoplasm</keyword>
<dbReference type="Pfam" id="PF00787">
    <property type="entry name" value="PX"/>
    <property type="match status" value="1"/>
</dbReference>
<dbReference type="SMART" id="SM00312">
    <property type="entry name" value="PX"/>
    <property type="match status" value="1"/>
</dbReference>
<evidence type="ECO:0000256" key="8">
    <source>
        <dbReference type="SAM" id="Coils"/>
    </source>
</evidence>
<feature type="coiled-coil region" evidence="8">
    <location>
        <begin position="410"/>
        <end position="437"/>
    </location>
</feature>
<dbReference type="PANTHER" id="PTHR45949:SF2">
    <property type="entry name" value="SORTING NEXIN-4"/>
    <property type="match status" value="1"/>
</dbReference>
<accession>A0AAW1KHX0</accession>
<evidence type="ECO:0000256" key="4">
    <source>
        <dbReference type="ARBA" id="ARBA00022448"/>
    </source>
</evidence>
<reference evidence="10 11" key="1">
    <citation type="journal article" date="2024" name="BMC Genomics">
        <title>De novo assembly and annotation of Popillia japonica's genome with initial clues to its potential as an invasive pest.</title>
        <authorList>
            <person name="Cucini C."/>
            <person name="Boschi S."/>
            <person name="Funari R."/>
            <person name="Cardaioli E."/>
            <person name="Iannotti N."/>
            <person name="Marturano G."/>
            <person name="Paoli F."/>
            <person name="Bruttini M."/>
            <person name="Carapelli A."/>
            <person name="Frati F."/>
            <person name="Nardi F."/>
        </authorList>
    </citation>
    <scope>NUCLEOTIDE SEQUENCE [LARGE SCALE GENOMIC DNA]</scope>
    <source>
        <strain evidence="10">DMR45628</strain>
    </source>
</reference>
<name>A0AAW1KHX0_POPJA</name>
<comment type="similarity">
    <text evidence="3">Belongs to the sorting nexin family.</text>
</comment>
<dbReference type="InterPro" id="IPR027267">
    <property type="entry name" value="AH/BAR_dom_sf"/>
</dbReference>
<dbReference type="Pfam" id="PF09325">
    <property type="entry name" value="Vps5"/>
    <property type="match status" value="1"/>
</dbReference>
<dbReference type="GO" id="GO:0034727">
    <property type="term" value="P:piecemeal microautophagy of the nucleus"/>
    <property type="evidence" value="ECO:0007669"/>
    <property type="project" value="TreeGrafter"/>
</dbReference>
<dbReference type="GO" id="GO:0000422">
    <property type="term" value="P:autophagy of mitochondrion"/>
    <property type="evidence" value="ECO:0007669"/>
    <property type="project" value="TreeGrafter"/>
</dbReference>
<dbReference type="CDD" id="cd06860">
    <property type="entry name" value="PX_SNX7_30_like"/>
    <property type="match status" value="1"/>
</dbReference>
<dbReference type="InterPro" id="IPR001683">
    <property type="entry name" value="PX_dom"/>
</dbReference>
<evidence type="ECO:0000256" key="7">
    <source>
        <dbReference type="ARBA" id="ARBA00023136"/>
    </source>
</evidence>